<evidence type="ECO:0000313" key="3">
    <source>
        <dbReference type="EMBL" id="KAK0746912.1"/>
    </source>
</evidence>
<keyword evidence="2" id="KW-0472">Membrane</keyword>
<feature type="region of interest" description="Disordered" evidence="1">
    <location>
        <begin position="537"/>
        <end position="609"/>
    </location>
</feature>
<name>A0AA40K665_9PEZI</name>
<dbReference type="EMBL" id="JAUKUD010000004">
    <property type="protein sequence ID" value="KAK0746912.1"/>
    <property type="molecule type" value="Genomic_DNA"/>
</dbReference>
<dbReference type="AlphaFoldDB" id="A0AA40K665"/>
<feature type="compositionally biased region" description="Pro residues" evidence="1">
    <location>
        <begin position="549"/>
        <end position="570"/>
    </location>
</feature>
<evidence type="ECO:0008006" key="5">
    <source>
        <dbReference type="Google" id="ProtNLM"/>
    </source>
</evidence>
<accession>A0AA40K665</accession>
<feature type="compositionally biased region" description="Low complexity" evidence="1">
    <location>
        <begin position="433"/>
        <end position="442"/>
    </location>
</feature>
<feature type="transmembrane region" description="Helical" evidence="2">
    <location>
        <begin position="612"/>
        <end position="635"/>
    </location>
</feature>
<keyword evidence="2" id="KW-0812">Transmembrane</keyword>
<comment type="caution">
    <text evidence="3">The sequence shown here is derived from an EMBL/GenBank/DDBJ whole genome shotgun (WGS) entry which is preliminary data.</text>
</comment>
<keyword evidence="4" id="KW-1185">Reference proteome</keyword>
<organism evidence="3 4">
    <name type="scientific">Schizothecium vesticola</name>
    <dbReference type="NCBI Taxonomy" id="314040"/>
    <lineage>
        <taxon>Eukaryota</taxon>
        <taxon>Fungi</taxon>
        <taxon>Dikarya</taxon>
        <taxon>Ascomycota</taxon>
        <taxon>Pezizomycotina</taxon>
        <taxon>Sordariomycetes</taxon>
        <taxon>Sordariomycetidae</taxon>
        <taxon>Sordariales</taxon>
        <taxon>Schizotheciaceae</taxon>
        <taxon>Schizothecium</taxon>
    </lineage>
</organism>
<sequence>MYLHQFVIPFCLASFNVIGGKALDAGDVPVGRLEQQKVSRRLQVLAIRADKNASFQSNKMILDTTWVNATLLKQEINLQPDTKTTIDTAIEVICVKCYLRGAASASLSIKGDPATIVTNYTSTIKDAVVNITETFLNAIPGAVADVAKDILSGDLDSVFDNDSSNVSFPIIPVDMDLKLAPLPAVTVHFAFDDELEVYMMLDTKLALGGTYTINLFSSAGPFGIAVGNDITAGLAVVLDLILDVHAAVDISGGFHLKLNKGIAIGLDLFSPNVSNLKLPGGHFEFLPAKLSSTSPTVLTAVLRATLKAGLEFDSSIFKTPLTQSLGAGVAAQVFVNIAEFSTNITAPTTATNDTKSIEVPNCDLAFVEGYQFALGAAAGATVAIAGKTWGPTPATTIPVFFTTLQSSCVRSAVPTIATALPAKQKTSPPPAPQQTTSSSSSSVNLLHKIFGRADAATTTVTVRSTATFTIQSCLSSGMINCPASLQTFSVYTSPTTVVTVIPMASATLSDAAFFPAAKVSGVGKKAVVEFGKEGNVHEVTGVKGGPPVVYTPPPPPPPPAPPPPPPPPASTPSGRSGEQVAGAVAGANRDDNGVDGGIRSNGQTSGTSNRTVLGLVLGLVLPTVVGLVAGALYYLRRKQYIRLPFSSGRVEMVQAYIGSLVKKGSVWGMGRKTSSKPRC</sequence>
<gene>
    <name evidence="3" type="ORF">B0T18DRAFT_489356</name>
</gene>
<protein>
    <recommendedName>
        <fullName evidence="5">Mid2 domain-containing protein</fullName>
    </recommendedName>
</protein>
<evidence type="ECO:0000256" key="1">
    <source>
        <dbReference type="SAM" id="MobiDB-lite"/>
    </source>
</evidence>
<evidence type="ECO:0000313" key="4">
    <source>
        <dbReference type="Proteomes" id="UP001172155"/>
    </source>
</evidence>
<keyword evidence="2" id="KW-1133">Transmembrane helix</keyword>
<proteinExistence type="predicted"/>
<evidence type="ECO:0000256" key="2">
    <source>
        <dbReference type="SAM" id="Phobius"/>
    </source>
</evidence>
<feature type="compositionally biased region" description="Polar residues" evidence="1">
    <location>
        <begin position="600"/>
        <end position="609"/>
    </location>
</feature>
<reference evidence="3" key="1">
    <citation type="submission" date="2023-06" db="EMBL/GenBank/DDBJ databases">
        <title>Genome-scale phylogeny and comparative genomics of the fungal order Sordariales.</title>
        <authorList>
            <consortium name="Lawrence Berkeley National Laboratory"/>
            <person name="Hensen N."/>
            <person name="Bonometti L."/>
            <person name="Westerberg I."/>
            <person name="Brannstrom I.O."/>
            <person name="Guillou S."/>
            <person name="Cros-Aarteil S."/>
            <person name="Calhoun S."/>
            <person name="Haridas S."/>
            <person name="Kuo A."/>
            <person name="Mondo S."/>
            <person name="Pangilinan J."/>
            <person name="Riley R."/>
            <person name="LaButti K."/>
            <person name="Andreopoulos B."/>
            <person name="Lipzen A."/>
            <person name="Chen C."/>
            <person name="Yanf M."/>
            <person name="Daum C."/>
            <person name="Ng V."/>
            <person name="Clum A."/>
            <person name="Steindorff A."/>
            <person name="Ohm R."/>
            <person name="Martin F."/>
            <person name="Silar P."/>
            <person name="Natvig D."/>
            <person name="Lalanne C."/>
            <person name="Gautier V."/>
            <person name="Ament-velasquez S.L."/>
            <person name="Kruys A."/>
            <person name="Hutchinson M.I."/>
            <person name="Powell A.J."/>
            <person name="Barry K."/>
            <person name="Miller A.N."/>
            <person name="Grigoriev I.V."/>
            <person name="Debuchy R."/>
            <person name="Gladieux P."/>
            <person name="Thoren M.H."/>
            <person name="Johannesson H."/>
        </authorList>
    </citation>
    <scope>NUCLEOTIDE SEQUENCE</scope>
    <source>
        <strain evidence="3">SMH3187-1</strain>
    </source>
</reference>
<dbReference type="Proteomes" id="UP001172155">
    <property type="component" value="Unassembled WGS sequence"/>
</dbReference>
<feature type="region of interest" description="Disordered" evidence="1">
    <location>
        <begin position="420"/>
        <end position="442"/>
    </location>
</feature>